<protein>
    <submittedName>
        <fullName evidence="1">DUF1566 domain-containing protein</fullName>
    </submittedName>
</protein>
<proteinExistence type="predicted"/>
<organism evidence="1 2">
    <name type="scientific">Duganella flavida</name>
    <dbReference type="NCBI Taxonomy" id="2692175"/>
    <lineage>
        <taxon>Bacteria</taxon>
        <taxon>Pseudomonadati</taxon>
        <taxon>Pseudomonadota</taxon>
        <taxon>Betaproteobacteria</taxon>
        <taxon>Burkholderiales</taxon>
        <taxon>Oxalobacteraceae</taxon>
        <taxon>Telluria group</taxon>
        <taxon>Duganella</taxon>
    </lineage>
</organism>
<sequence>MSKEIFLQQNLREGELYAGLILGKDGEPDYHLFLLPNKAEGLAWDKAKAFAAAAGGELPTRREQSMLFANLKEEFEPRWYWSGEQHASNPSDAWSQGFYDGSQIYYHKDNEGRVRVVRRLVIQ</sequence>
<keyword evidence="2" id="KW-1185">Reference proteome</keyword>
<reference evidence="1 2" key="1">
    <citation type="submission" date="2019-12" db="EMBL/GenBank/DDBJ databases">
        <title>Novel species isolated from a subtropical stream in China.</title>
        <authorList>
            <person name="Lu H."/>
        </authorList>
    </citation>
    <scope>NUCLEOTIDE SEQUENCE [LARGE SCALE GENOMIC DNA]</scope>
    <source>
        <strain evidence="1 2">FT135W</strain>
    </source>
</reference>
<dbReference type="RefSeq" id="WP_161009191.1">
    <property type="nucleotide sequence ID" value="NZ_WWCN01000018.1"/>
</dbReference>
<comment type="caution">
    <text evidence="1">The sequence shown here is derived from an EMBL/GenBank/DDBJ whole genome shotgun (WGS) entry which is preliminary data.</text>
</comment>
<dbReference type="EMBL" id="WWCN01000018">
    <property type="protein sequence ID" value="MYM25749.1"/>
    <property type="molecule type" value="Genomic_DNA"/>
</dbReference>
<dbReference type="AlphaFoldDB" id="A0A6L8KE51"/>
<evidence type="ECO:0000313" key="1">
    <source>
        <dbReference type="EMBL" id="MYM25749.1"/>
    </source>
</evidence>
<accession>A0A6L8KE51</accession>
<evidence type="ECO:0000313" key="2">
    <source>
        <dbReference type="Proteomes" id="UP000479335"/>
    </source>
</evidence>
<gene>
    <name evidence="1" type="ORF">GTP46_24275</name>
</gene>
<dbReference type="Proteomes" id="UP000479335">
    <property type="component" value="Unassembled WGS sequence"/>
</dbReference>
<name>A0A6L8KE51_9BURK</name>